<organism evidence="9 10">
    <name type="scientific">Polyplax serrata</name>
    <name type="common">Common mouse louse</name>
    <dbReference type="NCBI Taxonomy" id="468196"/>
    <lineage>
        <taxon>Eukaryota</taxon>
        <taxon>Metazoa</taxon>
        <taxon>Ecdysozoa</taxon>
        <taxon>Arthropoda</taxon>
        <taxon>Hexapoda</taxon>
        <taxon>Insecta</taxon>
        <taxon>Pterygota</taxon>
        <taxon>Neoptera</taxon>
        <taxon>Paraneoptera</taxon>
        <taxon>Psocodea</taxon>
        <taxon>Troctomorpha</taxon>
        <taxon>Phthiraptera</taxon>
        <taxon>Anoplura</taxon>
        <taxon>Polyplacidae</taxon>
        <taxon>Polyplax</taxon>
    </lineage>
</organism>
<dbReference type="Pfam" id="PF07962">
    <property type="entry name" value="Swi3"/>
    <property type="match status" value="1"/>
</dbReference>
<evidence type="ECO:0000256" key="5">
    <source>
        <dbReference type="ARBA" id="ARBA00023306"/>
    </source>
</evidence>
<dbReference type="PANTHER" id="PTHR13220">
    <property type="entry name" value="TIMELESS INTERACTING-RELATED"/>
    <property type="match status" value="1"/>
</dbReference>
<feature type="compositionally biased region" description="Basic residues" evidence="7">
    <location>
        <begin position="49"/>
        <end position="60"/>
    </location>
</feature>
<evidence type="ECO:0000256" key="6">
    <source>
        <dbReference type="RuleBase" id="RU366049"/>
    </source>
</evidence>
<comment type="function">
    <text evidence="6">Plays an important role in the control of DNA replication and the maintenance of replication fork stability.</text>
</comment>
<keyword evidence="5 6" id="KW-0131">Cell cycle</keyword>
<dbReference type="GO" id="GO:0000076">
    <property type="term" value="P:DNA replication checkpoint signaling"/>
    <property type="evidence" value="ECO:0007669"/>
    <property type="project" value="UniProtKB-UniRule"/>
</dbReference>
<dbReference type="GO" id="GO:0031298">
    <property type="term" value="C:replication fork protection complex"/>
    <property type="evidence" value="ECO:0007669"/>
    <property type="project" value="TreeGrafter"/>
</dbReference>
<dbReference type="Proteomes" id="UP001372834">
    <property type="component" value="Unassembled WGS sequence"/>
</dbReference>
<dbReference type="PANTHER" id="PTHR13220:SF11">
    <property type="entry name" value="TIMELESS-INTERACTING PROTEIN"/>
    <property type="match status" value="1"/>
</dbReference>
<reference evidence="9 10" key="1">
    <citation type="submission" date="2023-10" db="EMBL/GenBank/DDBJ databases">
        <title>Genomes of two closely related lineages of the louse Polyplax serrata with different host specificities.</title>
        <authorList>
            <person name="Martinu J."/>
            <person name="Tarabai H."/>
            <person name="Stefka J."/>
            <person name="Hypsa V."/>
        </authorList>
    </citation>
    <scope>NUCLEOTIDE SEQUENCE [LARGE SCALE GENOMIC DNA]</scope>
    <source>
        <strain evidence="9">HR10_N</strain>
    </source>
</reference>
<feature type="compositionally biased region" description="Basic and acidic residues" evidence="7">
    <location>
        <begin position="158"/>
        <end position="182"/>
    </location>
</feature>
<evidence type="ECO:0000259" key="8">
    <source>
        <dbReference type="Pfam" id="PF07962"/>
    </source>
</evidence>
<accession>A0AAN8SBZ4</accession>
<dbReference type="GO" id="GO:0006974">
    <property type="term" value="P:DNA damage response"/>
    <property type="evidence" value="ECO:0007669"/>
    <property type="project" value="UniProtKB-KW"/>
</dbReference>
<dbReference type="GO" id="GO:0043111">
    <property type="term" value="P:replication fork arrest"/>
    <property type="evidence" value="ECO:0007669"/>
    <property type="project" value="TreeGrafter"/>
</dbReference>
<proteinExistence type="inferred from homology"/>
<dbReference type="GO" id="GO:0003677">
    <property type="term" value="F:DNA binding"/>
    <property type="evidence" value="ECO:0007669"/>
    <property type="project" value="TreeGrafter"/>
</dbReference>
<dbReference type="EMBL" id="JAWJWE010000002">
    <property type="protein sequence ID" value="KAK6642874.1"/>
    <property type="molecule type" value="Genomic_DNA"/>
</dbReference>
<dbReference type="AlphaFoldDB" id="A0AAN8SBZ4"/>
<protein>
    <recommendedName>
        <fullName evidence="6">TIMELESS-interacting protein</fullName>
    </recommendedName>
</protein>
<feature type="region of interest" description="Disordered" evidence="7">
    <location>
        <begin position="146"/>
        <end position="253"/>
    </location>
</feature>
<evidence type="ECO:0000256" key="2">
    <source>
        <dbReference type="ARBA" id="ARBA00006075"/>
    </source>
</evidence>
<feature type="domain" description="Chromosome segregation in meiosis protein 3" evidence="8">
    <location>
        <begin position="61"/>
        <end position="142"/>
    </location>
</feature>
<dbReference type="GO" id="GO:0031297">
    <property type="term" value="P:replication fork processing"/>
    <property type="evidence" value="ECO:0007669"/>
    <property type="project" value="UniProtKB-UniRule"/>
</dbReference>
<sequence length="253" mass="29882">MEVDYEDVEYDEEDFVGAEDLFSSDSESEAKEENVPPDEEAKEVPEKPKKVRKSFTRSRHKLDDKTLGGPNGLSLLKKSFKNFKFKGDGHEHEDLTRIMKILKHWMCYQLFPKYNFETTMAELEHLGSKKIVQVQMQKMRMGIDTWGQQQQNIEEDNVESKEEEPKNNFDDWWREEMAKISSDDEMEADEIQNERRQQEKSLPDGEVTSEQPEKSQPEVTLTAEQLERIARNRKLAEERRQMRLQNESTSQEK</sequence>
<comment type="caution">
    <text evidence="9">The sequence shown here is derived from an EMBL/GenBank/DDBJ whole genome shotgun (WGS) entry which is preliminary data.</text>
</comment>
<feature type="compositionally biased region" description="Acidic residues" evidence="7">
    <location>
        <begin position="1"/>
        <end position="17"/>
    </location>
</feature>
<evidence type="ECO:0000256" key="1">
    <source>
        <dbReference type="ARBA" id="ARBA00004123"/>
    </source>
</evidence>
<keyword evidence="3 6" id="KW-0227">DNA damage</keyword>
<name>A0AAN8SBZ4_POLSC</name>
<feature type="region of interest" description="Disordered" evidence="7">
    <location>
        <begin position="1"/>
        <end position="70"/>
    </location>
</feature>
<evidence type="ECO:0000256" key="7">
    <source>
        <dbReference type="SAM" id="MobiDB-lite"/>
    </source>
</evidence>
<evidence type="ECO:0000313" key="10">
    <source>
        <dbReference type="Proteomes" id="UP001372834"/>
    </source>
</evidence>
<gene>
    <name evidence="9" type="ORF">RUM43_004376</name>
</gene>
<evidence type="ECO:0000313" key="9">
    <source>
        <dbReference type="EMBL" id="KAK6642874.1"/>
    </source>
</evidence>
<feature type="compositionally biased region" description="Polar residues" evidence="7">
    <location>
        <begin position="243"/>
        <end position="253"/>
    </location>
</feature>
<comment type="subcellular location">
    <subcellularLocation>
        <location evidence="1 6">Nucleus</location>
    </subcellularLocation>
</comment>
<evidence type="ECO:0000256" key="4">
    <source>
        <dbReference type="ARBA" id="ARBA00023242"/>
    </source>
</evidence>
<dbReference type="InterPro" id="IPR040038">
    <property type="entry name" value="TIPIN/Csm3/Swi3"/>
</dbReference>
<evidence type="ECO:0000256" key="3">
    <source>
        <dbReference type="ARBA" id="ARBA00022763"/>
    </source>
</evidence>
<feature type="compositionally biased region" description="Basic and acidic residues" evidence="7">
    <location>
        <begin position="192"/>
        <end position="203"/>
    </location>
</feature>
<keyword evidence="4 6" id="KW-0539">Nucleus</keyword>
<dbReference type="InterPro" id="IPR012923">
    <property type="entry name" value="Csm3"/>
</dbReference>
<feature type="compositionally biased region" description="Basic and acidic residues" evidence="7">
    <location>
        <begin position="225"/>
        <end position="241"/>
    </location>
</feature>
<comment type="similarity">
    <text evidence="2 6">Belongs to the CSM3 family.</text>
</comment>